<evidence type="ECO:0000259" key="1">
    <source>
        <dbReference type="Pfam" id="PF00433"/>
    </source>
</evidence>
<protein>
    <recommendedName>
        <fullName evidence="1">Protein kinase C-terminal domain-containing protein</fullName>
    </recommendedName>
</protein>
<dbReference type="AlphaFoldDB" id="A0A0L0F1Q5"/>
<dbReference type="RefSeq" id="XP_014144468.1">
    <property type="nucleotide sequence ID" value="XM_014288993.1"/>
</dbReference>
<sequence length="83" mass="9335">MELKFCTNALKHPPLSPTTGDTGQFDTYFTNQKPIDSPALPMSTKEELFRGFSFVSPAAHRQLTMIHSQHEALKQASNRLGMR</sequence>
<gene>
    <name evidence="2" type="ORF">SARC_16907</name>
</gene>
<feature type="domain" description="Protein kinase C-terminal" evidence="1">
    <location>
        <begin position="21"/>
        <end position="54"/>
    </location>
</feature>
<dbReference type="Proteomes" id="UP000054560">
    <property type="component" value="Unassembled WGS sequence"/>
</dbReference>
<dbReference type="EMBL" id="KQ250791">
    <property type="protein sequence ID" value="KNC70566.1"/>
    <property type="molecule type" value="Genomic_DNA"/>
</dbReference>
<dbReference type="GeneID" id="25917411"/>
<organism evidence="2 3">
    <name type="scientific">Sphaeroforma arctica JP610</name>
    <dbReference type="NCBI Taxonomy" id="667725"/>
    <lineage>
        <taxon>Eukaryota</taxon>
        <taxon>Ichthyosporea</taxon>
        <taxon>Ichthyophonida</taxon>
        <taxon>Sphaeroforma</taxon>
    </lineage>
</organism>
<dbReference type="GO" id="GO:0004674">
    <property type="term" value="F:protein serine/threonine kinase activity"/>
    <property type="evidence" value="ECO:0007669"/>
    <property type="project" value="InterPro"/>
</dbReference>
<proteinExistence type="predicted"/>
<dbReference type="Pfam" id="PF00433">
    <property type="entry name" value="Pkinase_C"/>
    <property type="match status" value="1"/>
</dbReference>
<dbReference type="InterPro" id="IPR017892">
    <property type="entry name" value="Pkinase_C"/>
</dbReference>
<accession>A0A0L0F1Q5</accession>
<evidence type="ECO:0000313" key="2">
    <source>
        <dbReference type="EMBL" id="KNC70566.1"/>
    </source>
</evidence>
<name>A0A0L0F1Q5_9EUKA</name>
<dbReference type="GO" id="GO:0005524">
    <property type="term" value="F:ATP binding"/>
    <property type="evidence" value="ECO:0007669"/>
    <property type="project" value="InterPro"/>
</dbReference>
<feature type="non-terminal residue" evidence="2">
    <location>
        <position position="83"/>
    </location>
</feature>
<reference evidence="2 3" key="1">
    <citation type="submission" date="2011-02" db="EMBL/GenBank/DDBJ databases">
        <title>The Genome Sequence of Sphaeroforma arctica JP610.</title>
        <authorList>
            <consortium name="The Broad Institute Genome Sequencing Platform"/>
            <person name="Russ C."/>
            <person name="Cuomo C."/>
            <person name="Young S.K."/>
            <person name="Zeng Q."/>
            <person name="Gargeya S."/>
            <person name="Alvarado L."/>
            <person name="Berlin A."/>
            <person name="Chapman S.B."/>
            <person name="Chen Z."/>
            <person name="Freedman E."/>
            <person name="Gellesch M."/>
            <person name="Goldberg J."/>
            <person name="Griggs A."/>
            <person name="Gujja S."/>
            <person name="Heilman E."/>
            <person name="Heiman D."/>
            <person name="Howarth C."/>
            <person name="Mehta T."/>
            <person name="Neiman D."/>
            <person name="Pearson M."/>
            <person name="Roberts A."/>
            <person name="Saif S."/>
            <person name="Shea T."/>
            <person name="Shenoy N."/>
            <person name="Sisk P."/>
            <person name="Stolte C."/>
            <person name="Sykes S."/>
            <person name="White J."/>
            <person name="Yandava C."/>
            <person name="Burger G."/>
            <person name="Gray M.W."/>
            <person name="Holland P.W.H."/>
            <person name="King N."/>
            <person name="Lang F.B.F."/>
            <person name="Roger A.J."/>
            <person name="Ruiz-Trillo I."/>
            <person name="Haas B."/>
            <person name="Nusbaum C."/>
            <person name="Birren B."/>
        </authorList>
    </citation>
    <scope>NUCLEOTIDE SEQUENCE [LARGE SCALE GENOMIC DNA]</scope>
    <source>
        <strain evidence="2 3">JP610</strain>
    </source>
</reference>
<keyword evidence="3" id="KW-1185">Reference proteome</keyword>
<evidence type="ECO:0000313" key="3">
    <source>
        <dbReference type="Proteomes" id="UP000054560"/>
    </source>
</evidence>